<feature type="non-terminal residue" evidence="2">
    <location>
        <position position="121"/>
    </location>
</feature>
<protein>
    <submittedName>
        <fullName evidence="2">Putative membrane protein</fullName>
    </submittedName>
</protein>
<evidence type="ECO:0000313" key="3">
    <source>
        <dbReference type="Proteomes" id="UP000034176"/>
    </source>
</evidence>
<name>A0A0G0D8A2_9BACT</name>
<feature type="transmembrane region" description="Helical" evidence="1">
    <location>
        <begin position="103"/>
        <end position="120"/>
    </location>
</feature>
<feature type="transmembrane region" description="Helical" evidence="1">
    <location>
        <begin position="37"/>
        <end position="55"/>
    </location>
</feature>
<dbReference type="AlphaFoldDB" id="A0A0G0D8A2"/>
<evidence type="ECO:0000313" key="2">
    <source>
        <dbReference type="EMBL" id="KKP59500.1"/>
    </source>
</evidence>
<reference evidence="2 3" key="1">
    <citation type="journal article" date="2015" name="Nature">
        <title>rRNA introns, odd ribosomes, and small enigmatic genomes across a large radiation of phyla.</title>
        <authorList>
            <person name="Brown C.T."/>
            <person name="Hug L.A."/>
            <person name="Thomas B.C."/>
            <person name="Sharon I."/>
            <person name="Castelle C.J."/>
            <person name="Singh A."/>
            <person name="Wilkins M.J."/>
            <person name="Williams K.H."/>
            <person name="Banfield J.F."/>
        </authorList>
    </citation>
    <scope>NUCLEOTIDE SEQUENCE [LARGE SCALE GENOMIC DNA]</scope>
</reference>
<dbReference type="Proteomes" id="UP000034176">
    <property type="component" value="Unassembled WGS sequence"/>
</dbReference>
<keyword evidence="1" id="KW-1133">Transmembrane helix</keyword>
<keyword evidence="1" id="KW-0812">Transmembrane</keyword>
<accession>A0A0G0D8A2</accession>
<keyword evidence="1" id="KW-0472">Membrane</keyword>
<gene>
    <name evidence="2" type="ORF">UR52_C0006G0015</name>
</gene>
<comment type="caution">
    <text evidence="2">The sequence shown here is derived from an EMBL/GenBank/DDBJ whole genome shotgun (WGS) entry which is preliminary data.</text>
</comment>
<sequence>MLIVIILIELLILFLLSNRLSNALFRLFWVIFKNKYIASGILTFILLPGTVVHEFSHLLSAEILRVPTGEISFSPKIKHLENHQEEIGMGSVEIASTDPFRKFIIGIAPTMSGLLVLILLI</sequence>
<organism evidence="2 3">
    <name type="scientific">Candidatus Gottesmanbacteria bacterium GW2011_GWA1_34_13</name>
    <dbReference type="NCBI Taxonomy" id="1618434"/>
    <lineage>
        <taxon>Bacteria</taxon>
        <taxon>Candidatus Gottesmaniibacteriota</taxon>
    </lineage>
</organism>
<dbReference type="EMBL" id="LBPN01000006">
    <property type="protein sequence ID" value="KKP59500.1"/>
    <property type="molecule type" value="Genomic_DNA"/>
</dbReference>
<evidence type="ECO:0000256" key="1">
    <source>
        <dbReference type="SAM" id="Phobius"/>
    </source>
</evidence>
<proteinExistence type="predicted"/>